<dbReference type="EMBL" id="JABAGV010000026">
    <property type="protein sequence ID" value="MBC2475364.1"/>
    <property type="molecule type" value="Genomic_DNA"/>
</dbReference>
<sequence length="115" mass="12933">MKIFNNNEFGELKIMLINNEPCFIGKEVAAALGYSNTRKALIDHVDSEDKVVTKCDTPGGAQEMTIINESGLYSLIFGSKLEKAKQFKKWVTNEVLPTIRKTGGYVNNTEQFRNK</sequence>
<dbReference type="SMART" id="SM01040">
    <property type="entry name" value="Bro-N"/>
    <property type="match status" value="1"/>
</dbReference>
<accession>A0AAW3WA24</accession>
<protein>
    <submittedName>
        <fullName evidence="2">Toxin-antitoxin system, toxin component, Bro family protein</fullName>
    </submittedName>
</protein>
<comment type="caution">
    <text evidence="2">The sequence shown here is derived from an EMBL/GenBank/DDBJ whole genome shotgun (WGS) entry which is preliminary data.</text>
</comment>
<reference evidence="2" key="2">
    <citation type="journal article" date="2022" name="Nat. Biotechnol.">
        <title>Carbon-negative production of acetone and isopropanol by gas fermentation at industrial pilot scale.</title>
        <authorList>
            <person name="Liew F.E."/>
            <person name="Nogle R."/>
            <person name="Abdalla T."/>
            <person name="Rasor B.J."/>
            <person name="Canter C."/>
            <person name="Jensen R.O."/>
            <person name="Wang L."/>
            <person name="Strutz J."/>
            <person name="Chirania P."/>
            <person name="De Tissera S."/>
            <person name="Mueller A.P."/>
            <person name="Ruan Z."/>
            <person name="Gao A."/>
            <person name="Tran L."/>
            <person name="Engle N.L."/>
            <person name="Bromley J.C."/>
            <person name="Daniell J."/>
            <person name="Conrado R."/>
            <person name="Tschaplinski T.J."/>
            <person name="Giannone R.J."/>
            <person name="Hettich R.L."/>
            <person name="Karim A.S."/>
            <person name="Simpson S.D."/>
            <person name="Brown S.D."/>
            <person name="Leang C."/>
            <person name="Jewett M.C."/>
            <person name="Kopke M."/>
        </authorList>
    </citation>
    <scope>NUCLEOTIDE SEQUENCE</scope>
    <source>
        <strain evidence="2">DJ015</strain>
    </source>
</reference>
<dbReference type="InterPro" id="IPR003497">
    <property type="entry name" value="BRO_N_domain"/>
</dbReference>
<dbReference type="PROSITE" id="PS51750">
    <property type="entry name" value="BRO_N"/>
    <property type="match status" value="1"/>
</dbReference>
<dbReference type="AlphaFoldDB" id="A0AAW3WA24"/>
<dbReference type="PANTHER" id="PTHR36180">
    <property type="entry name" value="DNA-BINDING PROTEIN-RELATED-RELATED"/>
    <property type="match status" value="1"/>
</dbReference>
<dbReference type="PANTHER" id="PTHR36180:SF2">
    <property type="entry name" value="BRO FAMILY PROTEIN"/>
    <property type="match status" value="1"/>
</dbReference>
<proteinExistence type="predicted"/>
<name>A0AAW3WA24_CLOBE</name>
<evidence type="ECO:0000313" key="2">
    <source>
        <dbReference type="EMBL" id="MBC2475364.1"/>
    </source>
</evidence>
<feature type="domain" description="Bro-N" evidence="1">
    <location>
        <begin position="1"/>
        <end position="103"/>
    </location>
</feature>
<evidence type="ECO:0000313" key="3">
    <source>
        <dbReference type="Proteomes" id="UP001194098"/>
    </source>
</evidence>
<reference evidence="2" key="1">
    <citation type="submission" date="2020-04" db="EMBL/GenBank/DDBJ databases">
        <authorList>
            <person name="Brown S."/>
        </authorList>
    </citation>
    <scope>NUCLEOTIDE SEQUENCE</scope>
    <source>
        <strain evidence="2">DJ015</strain>
    </source>
</reference>
<dbReference type="Proteomes" id="UP001194098">
    <property type="component" value="Unassembled WGS sequence"/>
</dbReference>
<evidence type="ECO:0000259" key="1">
    <source>
        <dbReference type="PROSITE" id="PS51750"/>
    </source>
</evidence>
<organism evidence="2 3">
    <name type="scientific">Clostridium beijerinckii</name>
    <name type="common">Clostridium MP</name>
    <dbReference type="NCBI Taxonomy" id="1520"/>
    <lineage>
        <taxon>Bacteria</taxon>
        <taxon>Bacillati</taxon>
        <taxon>Bacillota</taxon>
        <taxon>Clostridia</taxon>
        <taxon>Eubacteriales</taxon>
        <taxon>Clostridiaceae</taxon>
        <taxon>Clostridium</taxon>
    </lineage>
</organism>
<dbReference type="Pfam" id="PF02498">
    <property type="entry name" value="Bro-N"/>
    <property type="match status" value="1"/>
</dbReference>
<gene>
    <name evidence="2" type="ORF">HGI39_11690</name>
</gene>